<feature type="non-terminal residue" evidence="2">
    <location>
        <position position="1"/>
    </location>
</feature>
<sequence>EIARAERQKSLLSVAIVDLDHFKFVNDTRGHAAGDELLVDIAERWKSALRTVDLMARYGGDEFVLVLPDCMLEDADKVLKRLQTSATQGCSAGIASWRKGDTASTILARADKALYKAKQDGRGRIVNEIDDLVYNHKICYIMN</sequence>
<dbReference type="GO" id="GO:0052621">
    <property type="term" value="F:diguanylate cyclase activity"/>
    <property type="evidence" value="ECO:0007669"/>
    <property type="project" value="TreeGrafter"/>
</dbReference>
<name>T0Y393_9ZZZZ</name>
<accession>T0Y393</accession>
<dbReference type="InterPro" id="IPR029787">
    <property type="entry name" value="Nucleotide_cyclase"/>
</dbReference>
<comment type="caution">
    <text evidence="2">The sequence shown here is derived from an EMBL/GenBank/DDBJ whole genome shotgun (WGS) entry which is preliminary data.</text>
</comment>
<protein>
    <submittedName>
        <fullName evidence="2">GGDEF domain protein</fullName>
    </submittedName>
</protein>
<evidence type="ECO:0000259" key="1">
    <source>
        <dbReference type="PROSITE" id="PS50887"/>
    </source>
</evidence>
<organism evidence="2">
    <name type="scientific">mine drainage metagenome</name>
    <dbReference type="NCBI Taxonomy" id="410659"/>
    <lineage>
        <taxon>unclassified sequences</taxon>
        <taxon>metagenomes</taxon>
        <taxon>ecological metagenomes</taxon>
    </lineage>
</organism>
<dbReference type="SUPFAM" id="SSF55073">
    <property type="entry name" value="Nucleotide cyclase"/>
    <property type="match status" value="1"/>
</dbReference>
<dbReference type="EMBL" id="AUZY01012852">
    <property type="protein sequence ID" value="EQD27508.1"/>
    <property type="molecule type" value="Genomic_DNA"/>
</dbReference>
<reference evidence="2" key="1">
    <citation type="submission" date="2013-08" db="EMBL/GenBank/DDBJ databases">
        <authorList>
            <person name="Mendez C."/>
            <person name="Richter M."/>
            <person name="Ferrer M."/>
            <person name="Sanchez J."/>
        </authorList>
    </citation>
    <scope>NUCLEOTIDE SEQUENCE</scope>
</reference>
<feature type="domain" description="GGDEF" evidence="1">
    <location>
        <begin position="10"/>
        <end position="130"/>
    </location>
</feature>
<proteinExistence type="predicted"/>
<dbReference type="PROSITE" id="PS50887">
    <property type="entry name" value="GGDEF"/>
    <property type="match status" value="1"/>
</dbReference>
<dbReference type="GO" id="GO:1902201">
    <property type="term" value="P:negative regulation of bacterial-type flagellum-dependent cell motility"/>
    <property type="evidence" value="ECO:0007669"/>
    <property type="project" value="TreeGrafter"/>
</dbReference>
<dbReference type="GO" id="GO:0005886">
    <property type="term" value="C:plasma membrane"/>
    <property type="evidence" value="ECO:0007669"/>
    <property type="project" value="TreeGrafter"/>
</dbReference>
<dbReference type="PANTHER" id="PTHR45138:SF9">
    <property type="entry name" value="DIGUANYLATE CYCLASE DGCM-RELATED"/>
    <property type="match status" value="1"/>
</dbReference>
<dbReference type="CDD" id="cd01949">
    <property type="entry name" value="GGDEF"/>
    <property type="match status" value="1"/>
</dbReference>
<dbReference type="AlphaFoldDB" id="T0Y393"/>
<dbReference type="InterPro" id="IPR000160">
    <property type="entry name" value="GGDEF_dom"/>
</dbReference>
<gene>
    <name evidence="2" type="ORF">B1B_19127</name>
</gene>
<dbReference type="NCBIfam" id="TIGR00254">
    <property type="entry name" value="GGDEF"/>
    <property type="match status" value="1"/>
</dbReference>
<dbReference type="InterPro" id="IPR043128">
    <property type="entry name" value="Rev_trsase/Diguanyl_cyclase"/>
</dbReference>
<dbReference type="Pfam" id="PF00990">
    <property type="entry name" value="GGDEF"/>
    <property type="match status" value="1"/>
</dbReference>
<dbReference type="SMART" id="SM00267">
    <property type="entry name" value="GGDEF"/>
    <property type="match status" value="1"/>
</dbReference>
<dbReference type="InterPro" id="IPR050469">
    <property type="entry name" value="Diguanylate_Cyclase"/>
</dbReference>
<evidence type="ECO:0000313" key="2">
    <source>
        <dbReference type="EMBL" id="EQD27508.1"/>
    </source>
</evidence>
<feature type="non-terminal residue" evidence="2">
    <location>
        <position position="143"/>
    </location>
</feature>
<dbReference type="PANTHER" id="PTHR45138">
    <property type="entry name" value="REGULATORY COMPONENTS OF SENSORY TRANSDUCTION SYSTEM"/>
    <property type="match status" value="1"/>
</dbReference>
<dbReference type="GO" id="GO:0043709">
    <property type="term" value="P:cell adhesion involved in single-species biofilm formation"/>
    <property type="evidence" value="ECO:0007669"/>
    <property type="project" value="TreeGrafter"/>
</dbReference>
<dbReference type="Gene3D" id="3.30.70.270">
    <property type="match status" value="1"/>
</dbReference>
<reference evidence="2" key="2">
    <citation type="journal article" date="2014" name="ISME J.">
        <title>Microbial stratification in low pH oxic and suboxic macroscopic growths along an acid mine drainage.</title>
        <authorList>
            <person name="Mendez-Garcia C."/>
            <person name="Mesa V."/>
            <person name="Sprenger R.R."/>
            <person name="Richter M."/>
            <person name="Diez M.S."/>
            <person name="Solano J."/>
            <person name="Bargiela R."/>
            <person name="Golyshina O.V."/>
            <person name="Manteca A."/>
            <person name="Ramos J.L."/>
            <person name="Gallego J.R."/>
            <person name="Llorente I."/>
            <person name="Martins Dos Santos V.A."/>
            <person name="Jensen O.N."/>
            <person name="Pelaez A.I."/>
            <person name="Sanchez J."/>
            <person name="Ferrer M."/>
        </authorList>
    </citation>
    <scope>NUCLEOTIDE SEQUENCE</scope>
</reference>